<dbReference type="PANTHER" id="PTHR33352:SF3">
    <property type="entry name" value="SLR1612 PROTEIN"/>
    <property type="match status" value="1"/>
</dbReference>
<accession>A0A150P020</accession>
<dbReference type="InterPro" id="IPR008538">
    <property type="entry name" value="Uma2"/>
</dbReference>
<comment type="caution">
    <text evidence="3">The sequence shown here is derived from an EMBL/GenBank/DDBJ whole genome shotgun (WGS) entry which is preliminary data.</text>
</comment>
<dbReference type="Gene3D" id="3.90.1570.10">
    <property type="entry name" value="tt1808, chain A"/>
    <property type="match status" value="1"/>
</dbReference>
<gene>
    <name evidence="3" type="ORF">BE08_08475</name>
</gene>
<organism evidence="3 4">
    <name type="scientific">Sorangium cellulosum</name>
    <name type="common">Polyangium cellulosum</name>
    <dbReference type="NCBI Taxonomy" id="56"/>
    <lineage>
        <taxon>Bacteria</taxon>
        <taxon>Pseudomonadati</taxon>
        <taxon>Myxococcota</taxon>
        <taxon>Polyangia</taxon>
        <taxon>Polyangiales</taxon>
        <taxon>Polyangiaceae</taxon>
        <taxon>Sorangium</taxon>
    </lineage>
</organism>
<feature type="domain" description="Putative restriction endonuclease" evidence="2">
    <location>
        <begin position="25"/>
        <end position="163"/>
    </location>
</feature>
<dbReference type="CDD" id="cd06260">
    <property type="entry name" value="DUF820-like"/>
    <property type="match status" value="1"/>
</dbReference>
<evidence type="ECO:0000256" key="1">
    <source>
        <dbReference type="SAM" id="Coils"/>
    </source>
</evidence>
<dbReference type="AlphaFoldDB" id="A0A150P020"/>
<dbReference type="Proteomes" id="UP000075420">
    <property type="component" value="Unassembled WGS sequence"/>
</dbReference>
<evidence type="ECO:0000313" key="4">
    <source>
        <dbReference type="Proteomes" id="UP000075420"/>
    </source>
</evidence>
<keyword evidence="1" id="KW-0175">Coiled coil</keyword>
<feature type="coiled-coil region" evidence="1">
    <location>
        <begin position="194"/>
        <end position="228"/>
    </location>
</feature>
<sequence>MTPAERERLLVRILDALSDPRSAMAEGRPHHRAKVRAIDMLTLHFGSTGRVIYLAEELAVLYPGEEVFVPDILAVLDVPQPEDDPRMAWVVADEGRGLSLVLEVLHQGDRNKDLVANVERYARLGIPEYFVYDRLRQQVHGYRLPAPDATRYQRIVPQMGRHTSAVLGLDLAVVGDRLQFFHGMAELFGSADLIGRLKGMMESLEARAEQAQAQAEQAQAQAEHAMAGLREAILAALSVRGIPCPDEARARLLACQDPSTLQRWLLRAMSAGSLDEILAG</sequence>
<name>A0A150P020_SORCE</name>
<evidence type="ECO:0000259" key="2">
    <source>
        <dbReference type="Pfam" id="PF05685"/>
    </source>
</evidence>
<dbReference type="PANTHER" id="PTHR33352">
    <property type="entry name" value="SLR1095 PROTEIN"/>
    <property type="match status" value="1"/>
</dbReference>
<evidence type="ECO:0000313" key="3">
    <source>
        <dbReference type="EMBL" id="KYF48032.1"/>
    </source>
</evidence>
<dbReference type="Pfam" id="PF05685">
    <property type="entry name" value="Uma2"/>
    <property type="match status" value="1"/>
</dbReference>
<reference evidence="3 4" key="1">
    <citation type="submission" date="2014-02" db="EMBL/GenBank/DDBJ databases">
        <title>The small core and large imbalanced accessory genome model reveals a collaborative survival strategy of Sorangium cellulosum strains in nature.</title>
        <authorList>
            <person name="Han K."/>
            <person name="Peng R."/>
            <person name="Blom J."/>
            <person name="Li Y.-Z."/>
        </authorList>
    </citation>
    <scope>NUCLEOTIDE SEQUENCE [LARGE SCALE GENOMIC DNA]</scope>
    <source>
        <strain evidence="3 4">So0157-25</strain>
    </source>
</reference>
<dbReference type="SUPFAM" id="SSF52980">
    <property type="entry name" value="Restriction endonuclease-like"/>
    <property type="match status" value="1"/>
</dbReference>
<dbReference type="InterPro" id="IPR012296">
    <property type="entry name" value="Nuclease_put_TT1808"/>
</dbReference>
<dbReference type="EMBL" id="JELY01003552">
    <property type="protein sequence ID" value="KYF48032.1"/>
    <property type="molecule type" value="Genomic_DNA"/>
</dbReference>
<proteinExistence type="predicted"/>
<dbReference type="InterPro" id="IPR011335">
    <property type="entry name" value="Restrct_endonuc-II-like"/>
</dbReference>
<protein>
    <recommendedName>
        <fullName evidence="2">Putative restriction endonuclease domain-containing protein</fullName>
    </recommendedName>
</protein>